<dbReference type="EMBL" id="JAVIIP010000006">
    <property type="protein sequence ID" value="MDX8538561.1"/>
    <property type="molecule type" value="Genomic_DNA"/>
</dbReference>
<keyword evidence="1" id="KW-0472">Membrane</keyword>
<proteinExistence type="predicted"/>
<sequence>MEKTFNRMAEAVAHATGRPWAFALCLGSVLTWAATGPVFQYSETWQLAINTGTTIVTFLMVFLIQNTQNRDGAGIQAKLHELIRSGQGKNAFIGIEHLTEEEVEEFRAACARAKEGHEMCRLRVSKTHAATITGRVQPANSPWRQPRR</sequence>
<feature type="transmembrane region" description="Helical" evidence="1">
    <location>
        <begin position="20"/>
        <end position="39"/>
    </location>
</feature>
<keyword evidence="1" id="KW-1133">Transmembrane helix</keyword>
<name>A0ABU5AMP9_9HYPH</name>
<evidence type="ECO:0000313" key="2">
    <source>
        <dbReference type="EMBL" id="MDX8538561.1"/>
    </source>
</evidence>
<feature type="transmembrane region" description="Helical" evidence="1">
    <location>
        <begin position="45"/>
        <end position="64"/>
    </location>
</feature>
<accession>A0ABU5AMP9</accession>
<protein>
    <submittedName>
        <fullName evidence="2">Low affinity iron permease family protein</fullName>
    </submittedName>
</protein>
<organism evidence="2 3">
    <name type="scientific">Mesorhizobium abyssinicae</name>
    <dbReference type="NCBI Taxonomy" id="1209958"/>
    <lineage>
        <taxon>Bacteria</taxon>
        <taxon>Pseudomonadati</taxon>
        <taxon>Pseudomonadota</taxon>
        <taxon>Alphaproteobacteria</taxon>
        <taxon>Hyphomicrobiales</taxon>
        <taxon>Phyllobacteriaceae</taxon>
        <taxon>Mesorhizobium</taxon>
    </lineage>
</organism>
<evidence type="ECO:0000256" key="1">
    <source>
        <dbReference type="SAM" id="Phobius"/>
    </source>
</evidence>
<gene>
    <name evidence="2" type="ORF">RFM23_13125</name>
</gene>
<comment type="caution">
    <text evidence="2">The sequence shown here is derived from an EMBL/GenBank/DDBJ whole genome shotgun (WGS) entry which is preliminary data.</text>
</comment>
<reference evidence="2 3" key="1">
    <citation type="submission" date="2023-08" db="EMBL/GenBank/DDBJ databases">
        <title>Implementing the SeqCode for naming new Mesorhizobium species isolated from Vachellia karroo root nodules.</title>
        <authorList>
            <person name="Van Lill M."/>
        </authorList>
    </citation>
    <scope>NUCLEOTIDE SEQUENCE [LARGE SCALE GENOMIC DNA]</scope>
    <source>
        <strain evidence="2 3">VK4B</strain>
    </source>
</reference>
<dbReference type="InterPro" id="IPR007251">
    <property type="entry name" value="Iron_permease_Fet4"/>
</dbReference>
<keyword evidence="1" id="KW-0812">Transmembrane</keyword>
<evidence type="ECO:0000313" key="3">
    <source>
        <dbReference type="Proteomes" id="UP001276564"/>
    </source>
</evidence>
<keyword evidence="3" id="KW-1185">Reference proteome</keyword>
<dbReference type="Pfam" id="PF04120">
    <property type="entry name" value="Iron_permease"/>
    <property type="match status" value="1"/>
</dbReference>
<dbReference type="Proteomes" id="UP001276564">
    <property type="component" value="Unassembled WGS sequence"/>
</dbReference>
<dbReference type="RefSeq" id="WP_320320512.1">
    <property type="nucleotide sequence ID" value="NZ_JAVIIP010000006.1"/>
</dbReference>